<protein>
    <submittedName>
        <fullName evidence="1">Uncharacterized protein</fullName>
    </submittedName>
</protein>
<comment type="caution">
    <text evidence="1">The sequence shown here is derived from an EMBL/GenBank/DDBJ whole genome shotgun (WGS) entry which is preliminary data.</text>
</comment>
<gene>
    <name evidence="1" type="ORF">M1L60_13340</name>
</gene>
<dbReference type="RefSeq" id="WP_253237703.1">
    <property type="nucleotide sequence ID" value="NZ_JAMYJR010000013.1"/>
</dbReference>
<name>A0ABT1DL62_9ACTN</name>
<dbReference type="Proteomes" id="UP001523369">
    <property type="component" value="Unassembled WGS sequence"/>
</dbReference>
<organism evidence="1 2">
    <name type="scientific">Paractinoplanes aksuensis</name>
    <dbReference type="NCBI Taxonomy" id="2939490"/>
    <lineage>
        <taxon>Bacteria</taxon>
        <taxon>Bacillati</taxon>
        <taxon>Actinomycetota</taxon>
        <taxon>Actinomycetes</taxon>
        <taxon>Micromonosporales</taxon>
        <taxon>Micromonosporaceae</taxon>
        <taxon>Paractinoplanes</taxon>
    </lineage>
</organism>
<dbReference type="EMBL" id="JAMYJR010000013">
    <property type="protein sequence ID" value="MCO8271578.1"/>
    <property type="molecule type" value="Genomic_DNA"/>
</dbReference>
<accession>A0ABT1DL62</accession>
<evidence type="ECO:0000313" key="1">
    <source>
        <dbReference type="EMBL" id="MCO8271578.1"/>
    </source>
</evidence>
<evidence type="ECO:0000313" key="2">
    <source>
        <dbReference type="Proteomes" id="UP001523369"/>
    </source>
</evidence>
<sequence>MEDRVPRIGSEVTIGWLFKARSTLPLHVSCVTFETERSRQFVETLKSAAT</sequence>
<proteinExistence type="predicted"/>
<keyword evidence="2" id="KW-1185">Reference proteome</keyword>
<reference evidence="1 2" key="1">
    <citation type="submission" date="2022-06" db="EMBL/GenBank/DDBJ databases">
        <title>New Species of the Genus Actinoplanes, ActinopZanes ferrugineus.</title>
        <authorList>
            <person name="Ding P."/>
        </authorList>
    </citation>
    <scope>NUCLEOTIDE SEQUENCE [LARGE SCALE GENOMIC DNA]</scope>
    <source>
        <strain evidence="1 2">TRM88003</strain>
    </source>
</reference>